<accession>A0ABN3TK79</accession>
<dbReference type="Proteomes" id="UP001500886">
    <property type="component" value="Unassembled WGS sequence"/>
</dbReference>
<gene>
    <name evidence="3" type="ORF">GCM10010315_06800</name>
</gene>
<feature type="signal peptide" evidence="1">
    <location>
        <begin position="1"/>
        <end position="34"/>
    </location>
</feature>
<dbReference type="Gene3D" id="3.40.50.1110">
    <property type="entry name" value="SGNH hydrolase"/>
    <property type="match status" value="1"/>
</dbReference>
<dbReference type="GO" id="GO:0016787">
    <property type="term" value="F:hydrolase activity"/>
    <property type="evidence" value="ECO:0007669"/>
    <property type="project" value="UniProtKB-KW"/>
</dbReference>
<dbReference type="CDD" id="cd01823">
    <property type="entry name" value="SEST_like"/>
    <property type="match status" value="1"/>
</dbReference>
<dbReference type="PANTHER" id="PTHR37981:SF1">
    <property type="entry name" value="SGNH HYDROLASE-TYPE ESTERASE DOMAIN-CONTAINING PROTEIN"/>
    <property type="match status" value="1"/>
</dbReference>
<evidence type="ECO:0000256" key="1">
    <source>
        <dbReference type="SAM" id="SignalP"/>
    </source>
</evidence>
<keyword evidence="4" id="KW-1185">Reference proteome</keyword>
<dbReference type="RefSeq" id="WP_344433130.1">
    <property type="nucleotide sequence ID" value="NZ_BAAASL010000002.1"/>
</dbReference>
<comment type="caution">
    <text evidence="3">The sequence shown here is derived from an EMBL/GenBank/DDBJ whole genome shotgun (WGS) entry which is preliminary data.</text>
</comment>
<name>A0ABN3TK79_9ACTN</name>
<dbReference type="PANTHER" id="PTHR37981">
    <property type="entry name" value="LIPASE 2"/>
    <property type="match status" value="1"/>
</dbReference>
<dbReference type="InterPro" id="IPR013830">
    <property type="entry name" value="SGNH_hydro"/>
</dbReference>
<evidence type="ECO:0000313" key="4">
    <source>
        <dbReference type="Proteomes" id="UP001500886"/>
    </source>
</evidence>
<dbReference type="InterPro" id="IPR037460">
    <property type="entry name" value="SEST-like"/>
</dbReference>
<dbReference type="SUPFAM" id="SSF52266">
    <property type="entry name" value="SGNH hydrolase"/>
    <property type="match status" value="1"/>
</dbReference>
<reference evidence="3 4" key="1">
    <citation type="journal article" date="2019" name="Int. J. Syst. Evol. Microbiol.">
        <title>The Global Catalogue of Microorganisms (GCM) 10K type strain sequencing project: providing services to taxonomists for standard genome sequencing and annotation.</title>
        <authorList>
            <consortium name="The Broad Institute Genomics Platform"/>
            <consortium name="The Broad Institute Genome Sequencing Center for Infectious Disease"/>
            <person name="Wu L."/>
            <person name="Ma J."/>
        </authorList>
    </citation>
    <scope>NUCLEOTIDE SEQUENCE [LARGE SCALE GENOMIC DNA]</scope>
    <source>
        <strain evidence="3 4">JCM 4542</strain>
    </source>
</reference>
<keyword evidence="3" id="KW-0378">Hydrolase</keyword>
<dbReference type="EMBL" id="BAAASL010000002">
    <property type="protein sequence ID" value="GAA2709169.1"/>
    <property type="molecule type" value="Genomic_DNA"/>
</dbReference>
<protein>
    <submittedName>
        <fullName evidence="3">SGNH/GDSL hydrolase family protein</fullName>
    </submittedName>
</protein>
<sequence>MLRTARSRLRLTLAALGTAAALAAGFLTPATATAAPGPGARSARYVALGDSFTSGPSIPTQVNVTCGRSNANYPSLLKEWLGITRFTDASCGGAVTQDMWRSQPGRPGTTPQLDAIDSSTTLVTLGIGGNDIGFGEVIFRCSHAWPKPVPTDNPCQRYFTGSGTDALEERIEQTAPKVADILKGIHQRAPHARIAVVGYPAVIGDDIAGCRTSLRIADGDIPYLRGVIRHLNAMLRRQAVAHDALYVNTNATTADHDACRPFEDRYVEGLYTRPERPAIPVHPNADGERAMALAVVKTLILGS</sequence>
<dbReference type="Pfam" id="PF13472">
    <property type="entry name" value="Lipase_GDSL_2"/>
    <property type="match status" value="1"/>
</dbReference>
<dbReference type="InterPro" id="IPR036514">
    <property type="entry name" value="SGNH_hydro_sf"/>
</dbReference>
<feature type="chain" id="PRO_5046885164" evidence="1">
    <location>
        <begin position="35"/>
        <end position="303"/>
    </location>
</feature>
<proteinExistence type="predicted"/>
<evidence type="ECO:0000259" key="2">
    <source>
        <dbReference type="Pfam" id="PF13472"/>
    </source>
</evidence>
<organism evidence="3 4">
    <name type="scientific">Streptomyces luteosporeus</name>
    <dbReference type="NCBI Taxonomy" id="173856"/>
    <lineage>
        <taxon>Bacteria</taxon>
        <taxon>Bacillati</taxon>
        <taxon>Actinomycetota</taxon>
        <taxon>Actinomycetes</taxon>
        <taxon>Kitasatosporales</taxon>
        <taxon>Streptomycetaceae</taxon>
        <taxon>Streptomyces</taxon>
    </lineage>
</organism>
<feature type="domain" description="SGNH hydrolase-type esterase" evidence="2">
    <location>
        <begin position="47"/>
        <end position="290"/>
    </location>
</feature>
<evidence type="ECO:0000313" key="3">
    <source>
        <dbReference type="EMBL" id="GAA2709169.1"/>
    </source>
</evidence>
<keyword evidence="1" id="KW-0732">Signal</keyword>